<dbReference type="Gene3D" id="3.40.50.150">
    <property type="entry name" value="Vaccinia Virus protein VP39"/>
    <property type="match status" value="1"/>
</dbReference>
<feature type="chain" id="PRO_5042514101" evidence="4">
    <location>
        <begin position="34"/>
        <end position="246"/>
    </location>
</feature>
<dbReference type="GO" id="GO:0008757">
    <property type="term" value="F:S-adenosylmethionine-dependent methyltransferase activity"/>
    <property type="evidence" value="ECO:0007669"/>
    <property type="project" value="InterPro"/>
</dbReference>
<sequence>MRDRKPDSRRRLLQAGGAVAASAVLGIGSAAGAETDPAAPAETPTGRRSRSLDTEYFKGMYATESDPWRFASSPYERDKYAATLAALPRARYASGLEVGCSIGVFTHALCPRCDALVGLDVVPSVLDAARARCADCPNARFELAAVPGAWPEGRFDLIVISEVAYYLDRADLARLVARVRGAVLPEADIVLVHWLGVTHYPLSGDEAAEGFIADAQDFARVLKQSRTAEYRLDVLRVTRADPKPAP</sequence>
<name>A0AAJ1WY96_9HYPH</name>
<dbReference type="InterPro" id="IPR008715">
    <property type="entry name" value="SAM-MeTfrase_NodS-like"/>
</dbReference>
<evidence type="ECO:0000313" key="6">
    <source>
        <dbReference type="Proteomes" id="UP001223420"/>
    </source>
</evidence>
<dbReference type="PANTHER" id="PTHR43464:SF19">
    <property type="entry name" value="UBIQUINONE BIOSYNTHESIS O-METHYLTRANSFERASE, MITOCHONDRIAL"/>
    <property type="match status" value="1"/>
</dbReference>
<keyword evidence="2" id="KW-0808">Transferase</keyword>
<dbReference type="RefSeq" id="WP_230367263.1">
    <property type="nucleotide sequence ID" value="NZ_JAJALK010000010.1"/>
</dbReference>
<proteinExistence type="predicted"/>
<evidence type="ECO:0000256" key="4">
    <source>
        <dbReference type="SAM" id="SignalP"/>
    </source>
</evidence>
<gene>
    <name evidence="5" type="ORF">QO001_004594</name>
</gene>
<dbReference type="PROSITE" id="PS51318">
    <property type="entry name" value="TAT"/>
    <property type="match status" value="1"/>
</dbReference>
<dbReference type="SUPFAM" id="SSF53335">
    <property type="entry name" value="S-adenosyl-L-methionine-dependent methyltransferases"/>
    <property type="match status" value="1"/>
</dbReference>
<dbReference type="AlphaFoldDB" id="A0AAJ1WY96"/>
<evidence type="ECO:0000256" key="3">
    <source>
        <dbReference type="ARBA" id="ARBA00022691"/>
    </source>
</evidence>
<accession>A0AAJ1WY96</accession>
<dbReference type="Proteomes" id="UP001223420">
    <property type="component" value="Unassembled WGS sequence"/>
</dbReference>
<dbReference type="GO" id="GO:0009312">
    <property type="term" value="P:oligosaccharide biosynthetic process"/>
    <property type="evidence" value="ECO:0007669"/>
    <property type="project" value="InterPro"/>
</dbReference>
<dbReference type="Pfam" id="PF05401">
    <property type="entry name" value="NodS"/>
    <property type="match status" value="1"/>
</dbReference>
<comment type="caution">
    <text evidence="5">The sequence shown here is derived from an EMBL/GenBank/DDBJ whole genome shotgun (WGS) entry which is preliminary data.</text>
</comment>
<evidence type="ECO:0000256" key="1">
    <source>
        <dbReference type="ARBA" id="ARBA00022603"/>
    </source>
</evidence>
<feature type="signal peptide" evidence="4">
    <location>
        <begin position="1"/>
        <end position="33"/>
    </location>
</feature>
<keyword evidence="4" id="KW-0732">Signal</keyword>
<reference evidence="5" key="1">
    <citation type="submission" date="2023-07" db="EMBL/GenBank/DDBJ databases">
        <title>Genomic Encyclopedia of Type Strains, Phase IV (KMG-IV): sequencing the most valuable type-strain genomes for metagenomic binning, comparative biology and taxonomic classification.</title>
        <authorList>
            <person name="Goeker M."/>
        </authorList>
    </citation>
    <scope>NUCLEOTIDE SEQUENCE</scope>
    <source>
        <strain evidence="5">DSM 19569</strain>
    </source>
</reference>
<keyword evidence="3" id="KW-0949">S-adenosyl-L-methionine</keyword>
<organism evidence="5 6">
    <name type="scientific">Methylobacterium brachiatum</name>
    <dbReference type="NCBI Taxonomy" id="269660"/>
    <lineage>
        <taxon>Bacteria</taxon>
        <taxon>Pseudomonadati</taxon>
        <taxon>Pseudomonadota</taxon>
        <taxon>Alphaproteobacteria</taxon>
        <taxon>Hyphomicrobiales</taxon>
        <taxon>Methylobacteriaceae</taxon>
        <taxon>Methylobacterium</taxon>
    </lineage>
</organism>
<dbReference type="InterPro" id="IPR029063">
    <property type="entry name" value="SAM-dependent_MTases_sf"/>
</dbReference>
<protein>
    <submittedName>
        <fullName evidence="5">SAM-dependent methyltransferase</fullName>
    </submittedName>
</protein>
<evidence type="ECO:0000313" key="5">
    <source>
        <dbReference type="EMBL" id="MDQ0545650.1"/>
    </source>
</evidence>
<dbReference type="PANTHER" id="PTHR43464">
    <property type="entry name" value="METHYLTRANSFERASE"/>
    <property type="match status" value="1"/>
</dbReference>
<dbReference type="GO" id="GO:0032259">
    <property type="term" value="P:methylation"/>
    <property type="evidence" value="ECO:0007669"/>
    <property type="project" value="UniProtKB-KW"/>
</dbReference>
<dbReference type="InterPro" id="IPR006311">
    <property type="entry name" value="TAT_signal"/>
</dbReference>
<dbReference type="CDD" id="cd02440">
    <property type="entry name" value="AdoMet_MTases"/>
    <property type="match status" value="1"/>
</dbReference>
<evidence type="ECO:0000256" key="2">
    <source>
        <dbReference type="ARBA" id="ARBA00022679"/>
    </source>
</evidence>
<keyword evidence="1 5" id="KW-0489">Methyltransferase</keyword>
<dbReference type="EMBL" id="JAUSWL010000009">
    <property type="protein sequence ID" value="MDQ0545650.1"/>
    <property type="molecule type" value="Genomic_DNA"/>
</dbReference>